<comment type="caution">
    <text evidence="1">The sequence shown here is derived from an EMBL/GenBank/DDBJ whole genome shotgun (WGS) entry which is preliminary data.</text>
</comment>
<gene>
    <name evidence="1" type="ORF">DXT99_24835</name>
</gene>
<dbReference type="EMBL" id="QRGR01000043">
    <property type="protein sequence ID" value="RDV11332.1"/>
    <property type="molecule type" value="Genomic_DNA"/>
</dbReference>
<protein>
    <submittedName>
        <fullName evidence="1">Uncharacterized protein</fullName>
    </submittedName>
</protein>
<evidence type="ECO:0000313" key="1">
    <source>
        <dbReference type="EMBL" id="RDV11332.1"/>
    </source>
</evidence>
<dbReference type="AlphaFoldDB" id="A0A3D8L2W0"/>
<proteinExistence type="predicted"/>
<reference evidence="2" key="1">
    <citation type="submission" date="2018-08" db="EMBL/GenBank/DDBJ databases">
        <authorList>
            <person name="Liu Z.-W."/>
            <person name="Du Z.-J."/>
        </authorList>
    </citation>
    <scope>NUCLEOTIDE SEQUENCE [LARGE SCALE GENOMIC DNA]</scope>
    <source>
        <strain evidence="2">H4X</strain>
    </source>
</reference>
<organism evidence="1 2">
    <name type="scientific">Pontibacter diazotrophicus</name>
    <dbReference type="NCBI Taxonomy" id="1400979"/>
    <lineage>
        <taxon>Bacteria</taxon>
        <taxon>Pseudomonadati</taxon>
        <taxon>Bacteroidota</taxon>
        <taxon>Cytophagia</taxon>
        <taxon>Cytophagales</taxon>
        <taxon>Hymenobacteraceae</taxon>
        <taxon>Pontibacter</taxon>
    </lineage>
</organism>
<evidence type="ECO:0000313" key="2">
    <source>
        <dbReference type="Proteomes" id="UP000256708"/>
    </source>
</evidence>
<dbReference type="Proteomes" id="UP000256708">
    <property type="component" value="Unassembled WGS sequence"/>
</dbReference>
<keyword evidence="2" id="KW-1185">Reference proteome</keyword>
<sequence length="70" mass="7622">MLQMVFNGRAVSELARSLGIGEKTSFTAGKAATSPKKTKGKSKPCLQRKDVIIVEEIIIAFAIAVQQLRF</sequence>
<accession>A0A3D8L2W0</accession>
<name>A0A3D8L2W0_9BACT</name>